<sequence>MTHLPKMPQSLSVRDCCSFKTKAARSSGDKHLVNTHGSREVLSSVATSHWRRDTAKYEISC</sequence>
<dbReference type="HOGENOM" id="CLU_2923999_0_0_1"/>
<accession>A0A0C3EFJ1</accession>
<protein>
    <submittedName>
        <fullName evidence="1">Uncharacterized protein</fullName>
    </submittedName>
</protein>
<dbReference type="Proteomes" id="UP000053989">
    <property type="component" value="Unassembled WGS sequence"/>
</dbReference>
<organism evidence="1 2">
    <name type="scientific">Scleroderma citrinum Foug A</name>
    <dbReference type="NCBI Taxonomy" id="1036808"/>
    <lineage>
        <taxon>Eukaryota</taxon>
        <taxon>Fungi</taxon>
        <taxon>Dikarya</taxon>
        <taxon>Basidiomycota</taxon>
        <taxon>Agaricomycotina</taxon>
        <taxon>Agaricomycetes</taxon>
        <taxon>Agaricomycetidae</taxon>
        <taxon>Boletales</taxon>
        <taxon>Sclerodermatineae</taxon>
        <taxon>Sclerodermataceae</taxon>
        <taxon>Scleroderma</taxon>
    </lineage>
</organism>
<gene>
    <name evidence="1" type="ORF">SCLCIDRAFT_293571</name>
</gene>
<reference evidence="2" key="2">
    <citation type="submission" date="2015-01" db="EMBL/GenBank/DDBJ databases">
        <title>Evolutionary Origins and Diversification of the Mycorrhizal Mutualists.</title>
        <authorList>
            <consortium name="DOE Joint Genome Institute"/>
            <consortium name="Mycorrhizal Genomics Consortium"/>
            <person name="Kohler A."/>
            <person name="Kuo A."/>
            <person name="Nagy L.G."/>
            <person name="Floudas D."/>
            <person name="Copeland A."/>
            <person name="Barry K.W."/>
            <person name="Cichocki N."/>
            <person name="Veneault-Fourrey C."/>
            <person name="LaButti K."/>
            <person name="Lindquist E.A."/>
            <person name="Lipzen A."/>
            <person name="Lundell T."/>
            <person name="Morin E."/>
            <person name="Murat C."/>
            <person name="Riley R."/>
            <person name="Ohm R."/>
            <person name="Sun H."/>
            <person name="Tunlid A."/>
            <person name="Henrissat B."/>
            <person name="Grigoriev I.V."/>
            <person name="Hibbett D.S."/>
            <person name="Martin F."/>
        </authorList>
    </citation>
    <scope>NUCLEOTIDE SEQUENCE [LARGE SCALE GENOMIC DNA]</scope>
    <source>
        <strain evidence="2">Foug A</strain>
    </source>
</reference>
<dbReference type="InParanoid" id="A0A0C3EFJ1"/>
<proteinExistence type="predicted"/>
<reference evidence="1 2" key="1">
    <citation type="submission" date="2014-04" db="EMBL/GenBank/DDBJ databases">
        <authorList>
            <consortium name="DOE Joint Genome Institute"/>
            <person name="Kuo A."/>
            <person name="Kohler A."/>
            <person name="Nagy L.G."/>
            <person name="Floudas D."/>
            <person name="Copeland A."/>
            <person name="Barry K.W."/>
            <person name="Cichocki N."/>
            <person name="Veneault-Fourrey C."/>
            <person name="LaButti K."/>
            <person name="Lindquist E.A."/>
            <person name="Lipzen A."/>
            <person name="Lundell T."/>
            <person name="Morin E."/>
            <person name="Murat C."/>
            <person name="Sun H."/>
            <person name="Tunlid A."/>
            <person name="Henrissat B."/>
            <person name="Grigoriev I.V."/>
            <person name="Hibbett D.S."/>
            <person name="Martin F."/>
            <person name="Nordberg H.P."/>
            <person name="Cantor M.N."/>
            <person name="Hua S.X."/>
        </authorList>
    </citation>
    <scope>NUCLEOTIDE SEQUENCE [LARGE SCALE GENOMIC DNA]</scope>
    <source>
        <strain evidence="1 2">Foug A</strain>
    </source>
</reference>
<dbReference type="AlphaFoldDB" id="A0A0C3EFJ1"/>
<dbReference type="EMBL" id="KN822016">
    <property type="protein sequence ID" value="KIM66686.1"/>
    <property type="molecule type" value="Genomic_DNA"/>
</dbReference>
<evidence type="ECO:0000313" key="1">
    <source>
        <dbReference type="EMBL" id="KIM66686.1"/>
    </source>
</evidence>
<name>A0A0C3EFJ1_9AGAM</name>
<evidence type="ECO:0000313" key="2">
    <source>
        <dbReference type="Proteomes" id="UP000053989"/>
    </source>
</evidence>
<keyword evidence="2" id="KW-1185">Reference proteome</keyword>